<dbReference type="AlphaFoldDB" id="A0A2N5VCN8"/>
<evidence type="ECO:0008006" key="5">
    <source>
        <dbReference type="Google" id="ProtNLM"/>
    </source>
</evidence>
<evidence type="ECO:0000313" key="3">
    <source>
        <dbReference type="Proteomes" id="UP000235388"/>
    </source>
</evidence>
<dbReference type="OrthoDB" id="10261556at2759"/>
<name>A0A2N5VCN8_9BASI</name>
<gene>
    <name evidence="1" type="ORF">PCANC_21804</name>
    <name evidence="2" type="ORF">PCASD_04355</name>
</gene>
<dbReference type="Proteomes" id="UP000235388">
    <property type="component" value="Unassembled WGS sequence"/>
</dbReference>
<evidence type="ECO:0000313" key="4">
    <source>
        <dbReference type="Proteomes" id="UP000235392"/>
    </source>
</evidence>
<dbReference type="EMBL" id="PGCI01000028">
    <property type="protein sequence ID" value="PLW47755.1"/>
    <property type="molecule type" value="Genomic_DNA"/>
</dbReference>
<evidence type="ECO:0000313" key="1">
    <source>
        <dbReference type="EMBL" id="PLW08597.1"/>
    </source>
</evidence>
<dbReference type="InterPro" id="IPR027417">
    <property type="entry name" value="P-loop_NTPase"/>
</dbReference>
<accession>A0A2N5VCN8</accession>
<sequence length="113" mass="12296">MVQSTTCDEWRASGIRLLKKMLENPNLSLSAAIANKAIKQNDQVAKPLQLKTVVNLACGRNVMLLAGTGFGKSQISEFYHDLNPKESKAVIVVLNPLDALGNCQVLEKKQAGF</sequence>
<dbReference type="EMBL" id="PGCJ01001151">
    <property type="protein sequence ID" value="PLW08597.1"/>
    <property type="molecule type" value="Genomic_DNA"/>
</dbReference>
<reference evidence="3 4" key="1">
    <citation type="submission" date="2017-11" db="EMBL/GenBank/DDBJ databases">
        <title>De novo assembly and phasing of dikaryotic genomes from two isolates of Puccinia coronata f. sp. avenae, the causal agent of oat crown rust.</title>
        <authorList>
            <person name="Miller M.E."/>
            <person name="Zhang Y."/>
            <person name="Omidvar V."/>
            <person name="Sperschneider J."/>
            <person name="Schwessinger B."/>
            <person name="Raley C."/>
            <person name="Palmer J.M."/>
            <person name="Garnica D."/>
            <person name="Upadhyaya N."/>
            <person name="Rathjen J."/>
            <person name="Taylor J.M."/>
            <person name="Park R.F."/>
            <person name="Dodds P.N."/>
            <person name="Hirsch C.D."/>
            <person name="Kianian S.F."/>
            <person name="Figueroa M."/>
        </authorList>
    </citation>
    <scope>NUCLEOTIDE SEQUENCE [LARGE SCALE GENOMIC DNA]</scope>
    <source>
        <strain evidence="1">12NC29</strain>
        <strain evidence="2">12SD80</strain>
    </source>
</reference>
<keyword evidence="3" id="KW-1185">Reference proteome</keyword>
<dbReference type="Gene3D" id="3.40.50.300">
    <property type="entry name" value="P-loop containing nucleotide triphosphate hydrolases"/>
    <property type="match status" value="1"/>
</dbReference>
<organism evidence="2 4">
    <name type="scientific">Puccinia coronata f. sp. avenae</name>
    <dbReference type="NCBI Taxonomy" id="200324"/>
    <lineage>
        <taxon>Eukaryota</taxon>
        <taxon>Fungi</taxon>
        <taxon>Dikarya</taxon>
        <taxon>Basidiomycota</taxon>
        <taxon>Pucciniomycotina</taxon>
        <taxon>Pucciniomycetes</taxon>
        <taxon>Pucciniales</taxon>
        <taxon>Pucciniaceae</taxon>
        <taxon>Puccinia</taxon>
    </lineage>
</organism>
<protein>
    <recommendedName>
        <fullName evidence="5">DEAD/DEAH box helicase domain-containing protein</fullName>
    </recommendedName>
</protein>
<dbReference type="STRING" id="200324.A0A2N5VCN8"/>
<proteinExistence type="predicted"/>
<dbReference type="SUPFAM" id="SSF52540">
    <property type="entry name" value="P-loop containing nucleoside triphosphate hydrolases"/>
    <property type="match status" value="1"/>
</dbReference>
<comment type="caution">
    <text evidence="2">The sequence shown here is derived from an EMBL/GenBank/DDBJ whole genome shotgun (WGS) entry which is preliminary data.</text>
</comment>
<dbReference type="Proteomes" id="UP000235392">
    <property type="component" value="Unassembled WGS sequence"/>
</dbReference>
<evidence type="ECO:0000313" key="2">
    <source>
        <dbReference type="EMBL" id="PLW47755.1"/>
    </source>
</evidence>